<evidence type="ECO:0000313" key="1">
    <source>
        <dbReference type="EnsemblPlants" id="AET1Gv20379000.1"/>
    </source>
</evidence>
<organism evidence="1 2">
    <name type="scientific">Aegilops tauschii subsp. strangulata</name>
    <name type="common">Goatgrass</name>
    <dbReference type="NCBI Taxonomy" id="200361"/>
    <lineage>
        <taxon>Eukaryota</taxon>
        <taxon>Viridiplantae</taxon>
        <taxon>Streptophyta</taxon>
        <taxon>Embryophyta</taxon>
        <taxon>Tracheophyta</taxon>
        <taxon>Spermatophyta</taxon>
        <taxon>Magnoliopsida</taxon>
        <taxon>Liliopsida</taxon>
        <taxon>Poales</taxon>
        <taxon>Poaceae</taxon>
        <taxon>BOP clade</taxon>
        <taxon>Pooideae</taxon>
        <taxon>Triticodae</taxon>
        <taxon>Triticeae</taxon>
        <taxon>Triticinae</taxon>
        <taxon>Aegilops</taxon>
    </lineage>
</organism>
<reference evidence="2" key="1">
    <citation type="journal article" date="2014" name="Science">
        <title>Ancient hybridizations among the ancestral genomes of bread wheat.</title>
        <authorList>
            <consortium name="International Wheat Genome Sequencing Consortium,"/>
            <person name="Marcussen T."/>
            <person name="Sandve S.R."/>
            <person name="Heier L."/>
            <person name="Spannagl M."/>
            <person name="Pfeifer M."/>
            <person name="Jakobsen K.S."/>
            <person name="Wulff B.B."/>
            <person name="Steuernagel B."/>
            <person name="Mayer K.F."/>
            <person name="Olsen O.A."/>
        </authorList>
    </citation>
    <scope>NUCLEOTIDE SEQUENCE [LARGE SCALE GENOMIC DNA]</scope>
    <source>
        <strain evidence="2">cv. AL8/78</strain>
    </source>
</reference>
<dbReference type="EnsemblPlants" id="AET1Gv20379000.1">
    <property type="protein sequence ID" value="AET1Gv20379000.1"/>
    <property type="gene ID" value="AET1Gv20379000"/>
</dbReference>
<dbReference type="Proteomes" id="UP000015105">
    <property type="component" value="Chromosome 1D"/>
</dbReference>
<reference evidence="1" key="3">
    <citation type="journal article" date="2017" name="Nature">
        <title>Genome sequence of the progenitor of the wheat D genome Aegilops tauschii.</title>
        <authorList>
            <person name="Luo M.C."/>
            <person name="Gu Y.Q."/>
            <person name="Puiu D."/>
            <person name="Wang H."/>
            <person name="Twardziok S.O."/>
            <person name="Deal K.R."/>
            <person name="Huo N."/>
            <person name="Zhu T."/>
            <person name="Wang L."/>
            <person name="Wang Y."/>
            <person name="McGuire P.E."/>
            <person name="Liu S."/>
            <person name="Long H."/>
            <person name="Ramasamy R.K."/>
            <person name="Rodriguez J.C."/>
            <person name="Van S.L."/>
            <person name="Yuan L."/>
            <person name="Wang Z."/>
            <person name="Xia Z."/>
            <person name="Xiao L."/>
            <person name="Anderson O.D."/>
            <person name="Ouyang S."/>
            <person name="Liang Y."/>
            <person name="Zimin A.V."/>
            <person name="Pertea G."/>
            <person name="Qi P."/>
            <person name="Bennetzen J.L."/>
            <person name="Dai X."/>
            <person name="Dawson M.W."/>
            <person name="Muller H.G."/>
            <person name="Kugler K."/>
            <person name="Rivarola-Duarte L."/>
            <person name="Spannagl M."/>
            <person name="Mayer K.F.X."/>
            <person name="Lu F.H."/>
            <person name="Bevan M.W."/>
            <person name="Leroy P."/>
            <person name="Li P."/>
            <person name="You F.M."/>
            <person name="Sun Q."/>
            <person name="Liu Z."/>
            <person name="Lyons E."/>
            <person name="Wicker T."/>
            <person name="Salzberg S.L."/>
            <person name="Devos K.M."/>
            <person name="Dvorak J."/>
        </authorList>
    </citation>
    <scope>NUCLEOTIDE SEQUENCE [LARGE SCALE GENOMIC DNA]</scope>
    <source>
        <strain evidence="1">cv. AL8/78</strain>
    </source>
</reference>
<reference evidence="1" key="5">
    <citation type="journal article" date="2021" name="G3 (Bethesda)">
        <title>Aegilops tauschii genome assembly Aet v5.0 features greater sequence contiguity and improved annotation.</title>
        <authorList>
            <person name="Wang L."/>
            <person name="Zhu T."/>
            <person name="Rodriguez J.C."/>
            <person name="Deal K.R."/>
            <person name="Dubcovsky J."/>
            <person name="McGuire P.E."/>
            <person name="Lux T."/>
            <person name="Spannagl M."/>
            <person name="Mayer K.F.X."/>
            <person name="Baldrich P."/>
            <person name="Meyers B.C."/>
            <person name="Huo N."/>
            <person name="Gu Y.Q."/>
            <person name="Zhou H."/>
            <person name="Devos K.M."/>
            <person name="Bennetzen J.L."/>
            <person name="Unver T."/>
            <person name="Budak H."/>
            <person name="Gulick P.J."/>
            <person name="Galiba G."/>
            <person name="Kalapos B."/>
            <person name="Nelson D.R."/>
            <person name="Li P."/>
            <person name="You F.M."/>
            <person name="Luo M.C."/>
            <person name="Dvorak J."/>
        </authorList>
    </citation>
    <scope>NUCLEOTIDE SEQUENCE [LARGE SCALE GENOMIC DNA]</scope>
    <source>
        <strain evidence="1">cv. AL8/78</strain>
    </source>
</reference>
<dbReference type="PANTHER" id="PTHR34538">
    <property type="entry name" value="EXPRESSED PROTEIN"/>
    <property type="match status" value="1"/>
</dbReference>
<dbReference type="AlphaFoldDB" id="A0A452YCY7"/>
<proteinExistence type="predicted"/>
<dbReference type="Gramene" id="AET1Gv20379000.1">
    <property type="protein sequence ID" value="AET1Gv20379000.1"/>
    <property type="gene ID" value="AET1Gv20379000"/>
</dbReference>
<name>A0A452YCY7_AEGTS</name>
<accession>A0A452YCY7</accession>
<keyword evidence="2" id="KW-1185">Reference proteome</keyword>
<reference evidence="2" key="2">
    <citation type="journal article" date="2017" name="Nat. Plants">
        <title>The Aegilops tauschii genome reveals multiple impacts of transposons.</title>
        <authorList>
            <person name="Zhao G."/>
            <person name="Zou C."/>
            <person name="Li K."/>
            <person name="Wang K."/>
            <person name="Li T."/>
            <person name="Gao L."/>
            <person name="Zhang X."/>
            <person name="Wang H."/>
            <person name="Yang Z."/>
            <person name="Liu X."/>
            <person name="Jiang W."/>
            <person name="Mao L."/>
            <person name="Kong X."/>
            <person name="Jiao Y."/>
            <person name="Jia J."/>
        </authorList>
    </citation>
    <scope>NUCLEOTIDE SEQUENCE [LARGE SCALE GENOMIC DNA]</scope>
    <source>
        <strain evidence="2">cv. AL8/78</strain>
    </source>
</reference>
<dbReference type="PANTHER" id="PTHR34538:SF4">
    <property type="entry name" value="EXPRESSED PROTEIN"/>
    <property type="match status" value="1"/>
</dbReference>
<evidence type="ECO:0000313" key="2">
    <source>
        <dbReference type="Proteomes" id="UP000015105"/>
    </source>
</evidence>
<reference evidence="1" key="4">
    <citation type="submission" date="2019-03" db="UniProtKB">
        <authorList>
            <consortium name="EnsemblPlants"/>
        </authorList>
    </citation>
    <scope>IDENTIFICATION</scope>
</reference>
<protein>
    <submittedName>
        <fullName evidence="1">Uncharacterized protein</fullName>
    </submittedName>
</protein>
<sequence length="127" mass="14497">LIKWLLRNFISANGASISNQKLSNQRRRAVKPCLIECKVPSASSHQGPMAFLGGSLNVTRSIDSRKRMDGRKSGGRSWRQAPAPVRQLFWWVRRAMLWPKRRAVSFGYDLKSYSQNFDDGLVPAHRL</sequence>